<keyword evidence="2" id="KW-0479">Metal-binding</keyword>
<gene>
    <name evidence="7" type="ORF">KPS_001776</name>
</gene>
<evidence type="ECO:0000313" key="8">
    <source>
        <dbReference type="Proteomes" id="UP001180616"/>
    </source>
</evidence>
<dbReference type="InterPro" id="IPR000415">
    <property type="entry name" value="Nitroreductase-like"/>
</dbReference>
<keyword evidence="8" id="KW-1185">Reference proteome</keyword>
<dbReference type="RefSeq" id="WP_309542946.1">
    <property type="nucleotide sequence ID" value="NZ_CP133659.1"/>
</dbReference>
<dbReference type="CDD" id="cd02143">
    <property type="entry name" value="nitroreductase_FeS-like"/>
    <property type="match status" value="1"/>
</dbReference>
<dbReference type="PROSITE" id="PS00198">
    <property type="entry name" value="4FE4S_FER_1"/>
    <property type="match status" value="1"/>
</dbReference>
<dbReference type="InterPro" id="IPR017900">
    <property type="entry name" value="4Fe4S_Fe_S_CS"/>
</dbReference>
<evidence type="ECO:0000256" key="3">
    <source>
        <dbReference type="ARBA" id="ARBA00023002"/>
    </source>
</evidence>
<evidence type="ECO:0000259" key="6">
    <source>
        <dbReference type="PROSITE" id="PS51379"/>
    </source>
</evidence>
<dbReference type="InterPro" id="IPR029479">
    <property type="entry name" value="Nitroreductase"/>
</dbReference>
<reference evidence="7" key="1">
    <citation type="submission" date="2023-09" db="EMBL/GenBank/DDBJ databases">
        <authorList>
            <consortium name="CW5 consortium"/>
            <person name="Lu C.-W."/>
        </authorList>
    </citation>
    <scope>NUCLEOTIDE SEQUENCE</scope>
    <source>
        <strain evidence="7">KPS</strain>
    </source>
</reference>
<dbReference type="Gene3D" id="3.30.70.20">
    <property type="match status" value="1"/>
</dbReference>
<dbReference type="InterPro" id="IPR017896">
    <property type="entry name" value="4Fe4S_Fe-S-bd"/>
</dbReference>
<evidence type="ECO:0000256" key="1">
    <source>
        <dbReference type="ARBA" id="ARBA00007118"/>
    </source>
</evidence>
<dbReference type="PANTHER" id="PTHR43673:SF10">
    <property type="entry name" value="NADH DEHYDROGENASE_NAD(P)H NITROREDUCTASE XCC3605-RELATED"/>
    <property type="match status" value="1"/>
</dbReference>
<dbReference type="SUPFAM" id="SSF54862">
    <property type="entry name" value="4Fe-4S ferredoxins"/>
    <property type="match status" value="1"/>
</dbReference>
<dbReference type="PANTHER" id="PTHR43673">
    <property type="entry name" value="NAD(P)H NITROREDUCTASE YDGI-RELATED"/>
    <property type="match status" value="1"/>
</dbReference>
<comment type="similarity">
    <text evidence="1">Belongs to the nitroreductase family.</text>
</comment>
<dbReference type="Pfam" id="PF00881">
    <property type="entry name" value="Nitroreductase"/>
    <property type="match status" value="1"/>
</dbReference>
<dbReference type="SUPFAM" id="SSF55469">
    <property type="entry name" value="FMN-dependent nitroreductase-like"/>
    <property type="match status" value="1"/>
</dbReference>
<name>A0ABY9R5U8_9BACT</name>
<dbReference type="Gene3D" id="3.40.109.10">
    <property type="entry name" value="NADH Oxidase"/>
    <property type="match status" value="1"/>
</dbReference>
<proteinExistence type="inferred from homology"/>
<feature type="domain" description="4Fe-4S ferredoxin-type" evidence="6">
    <location>
        <begin position="34"/>
        <end position="64"/>
    </location>
</feature>
<dbReference type="PROSITE" id="PS51379">
    <property type="entry name" value="4FE4S_FER_2"/>
    <property type="match status" value="2"/>
</dbReference>
<protein>
    <submittedName>
        <fullName evidence="7">Nitroreductase family protein</fullName>
    </submittedName>
</protein>
<accession>A0ABY9R5U8</accession>
<organism evidence="7 8">
    <name type="scientific">Nitratidesulfovibrio liaohensis</name>
    <dbReference type="NCBI Taxonomy" id="2604158"/>
    <lineage>
        <taxon>Bacteria</taxon>
        <taxon>Pseudomonadati</taxon>
        <taxon>Thermodesulfobacteriota</taxon>
        <taxon>Desulfovibrionia</taxon>
        <taxon>Desulfovibrionales</taxon>
        <taxon>Desulfovibrionaceae</taxon>
        <taxon>Nitratidesulfovibrio</taxon>
    </lineage>
</organism>
<sequence>MELITLDTDACTGDGHCMAACPKGLLQPDGNGHPVPVPDAAEQCIDCGHCVAVCPSSALRHARLPLASFLPIQPGQASATAMDALIRNRRSIRRFSPRPLPDGTLHELMDVVRHAPTARNSRLLRWHVIRSAAASRALAGVVSEWLSASGYYPDALAAFAAGGDKVLRGAPHLAYCTAPKSYAFGACDGAIAATTLDFAATARGIGTCWAGLVMWAARNHELTRAALGLADDLDVVGAMMLGMPAMKYHRVPPRDVPEVVWVD</sequence>
<evidence type="ECO:0000256" key="2">
    <source>
        <dbReference type="ARBA" id="ARBA00022723"/>
    </source>
</evidence>
<keyword evidence="5" id="KW-0411">Iron-sulfur</keyword>
<dbReference type="Proteomes" id="UP001180616">
    <property type="component" value="Chromosome"/>
</dbReference>
<evidence type="ECO:0000256" key="4">
    <source>
        <dbReference type="ARBA" id="ARBA00023004"/>
    </source>
</evidence>
<dbReference type="EMBL" id="CP133659">
    <property type="protein sequence ID" value="WMW67121.1"/>
    <property type="molecule type" value="Genomic_DNA"/>
</dbReference>
<evidence type="ECO:0000313" key="7">
    <source>
        <dbReference type="EMBL" id="WMW67121.1"/>
    </source>
</evidence>
<keyword evidence="4" id="KW-0408">Iron</keyword>
<dbReference type="Pfam" id="PF13237">
    <property type="entry name" value="Fer4_10"/>
    <property type="match status" value="1"/>
</dbReference>
<keyword evidence="3" id="KW-0560">Oxidoreductase</keyword>
<feature type="domain" description="4Fe-4S ferredoxin-type" evidence="6">
    <location>
        <begin position="2"/>
        <end position="31"/>
    </location>
</feature>
<evidence type="ECO:0000256" key="5">
    <source>
        <dbReference type="ARBA" id="ARBA00023014"/>
    </source>
</evidence>